<organism evidence="7 8">
    <name type="scientific">Chromobacterium paludis</name>
    <dbReference type="NCBI Taxonomy" id="2605945"/>
    <lineage>
        <taxon>Bacteria</taxon>
        <taxon>Pseudomonadati</taxon>
        <taxon>Pseudomonadota</taxon>
        <taxon>Betaproteobacteria</taxon>
        <taxon>Neisseriales</taxon>
        <taxon>Chromobacteriaceae</taxon>
        <taxon>Chromobacterium</taxon>
    </lineage>
</organism>
<sequence>MEERGRRDAARQGREERRIAGVSSLFLECAHPRSKASCTLGAGHGPINDKIKMQTRRTQQSRRESTIGKLVEAAIECLMESGYHGTSVQLICNRAGVSQGALFRHFATKNELMLPVGRKVVDDIFDAALALAGQQAPGMPEEERIVGLMRALVTAPRHIVLLELLMAARTTPDLRDIFLGSASTYFRDRFVALMASLFPRYAISTGFFATLLTMMTTMHGMALYRTLAEHPEGDKMREQWLQAALKHELERIKQEGADTRNPAYQLPF</sequence>
<evidence type="ECO:0000313" key="8">
    <source>
        <dbReference type="Proteomes" id="UP000322079"/>
    </source>
</evidence>
<evidence type="ECO:0000259" key="6">
    <source>
        <dbReference type="PROSITE" id="PS50977"/>
    </source>
</evidence>
<evidence type="ECO:0000256" key="5">
    <source>
        <dbReference type="PROSITE-ProRule" id="PRU00335"/>
    </source>
</evidence>
<evidence type="ECO:0000256" key="4">
    <source>
        <dbReference type="ARBA" id="ARBA00023163"/>
    </source>
</evidence>
<evidence type="ECO:0000256" key="1">
    <source>
        <dbReference type="ARBA" id="ARBA00022491"/>
    </source>
</evidence>
<dbReference type="PROSITE" id="PS50977">
    <property type="entry name" value="HTH_TETR_2"/>
    <property type="match status" value="1"/>
</dbReference>
<dbReference type="InterPro" id="IPR001647">
    <property type="entry name" value="HTH_TetR"/>
</dbReference>
<evidence type="ECO:0000256" key="3">
    <source>
        <dbReference type="ARBA" id="ARBA00023125"/>
    </source>
</evidence>
<dbReference type="GO" id="GO:0000976">
    <property type="term" value="F:transcription cis-regulatory region binding"/>
    <property type="evidence" value="ECO:0007669"/>
    <property type="project" value="TreeGrafter"/>
</dbReference>
<proteinExistence type="predicted"/>
<dbReference type="PROSITE" id="PS01081">
    <property type="entry name" value="HTH_TETR_1"/>
    <property type="match status" value="1"/>
</dbReference>
<feature type="domain" description="HTH tetR-type" evidence="6">
    <location>
        <begin position="64"/>
        <end position="124"/>
    </location>
</feature>
<evidence type="ECO:0000256" key="2">
    <source>
        <dbReference type="ARBA" id="ARBA00023015"/>
    </source>
</evidence>
<dbReference type="InterPro" id="IPR050109">
    <property type="entry name" value="HTH-type_TetR-like_transc_reg"/>
</dbReference>
<keyword evidence="3 5" id="KW-0238">DNA-binding</keyword>
<dbReference type="Pfam" id="PF00440">
    <property type="entry name" value="TetR_N"/>
    <property type="match status" value="1"/>
</dbReference>
<keyword evidence="1" id="KW-0678">Repressor</keyword>
<dbReference type="InterPro" id="IPR009057">
    <property type="entry name" value="Homeodomain-like_sf"/>
</dbReference>
<evidence type="ECO:0000313" key="7">
    <source>
        <dbReference type="EMBL" id="QEL56150.1"/>
    </source>
</evidence>
<dbReference type="AlphaFoldDB" id="A0A5C1DHA1"/>
<keyword evidence="2" id="KW-0805">Transcription regulation</keyword>
<keyword evidence="4" id="KW-0804">Transcription</keyword>
<dbReference type="GO" id="GO:0003700">
    <property type="term" value="F:DNA-binding transcription factor activity"/>
    <property type="evidence" value="ECO:0007669"/>
    <property type="project" value="TreeGrafter"/>
</dbReference>
<accession>A0A5C1DHA1</accession>
<reference evidence="7 8" key="1">
    <citation type="submission" date="2019-08" db="EMBL/GenBank/DDBJ databases">
        <title>Chromobacterium paludis, a novel bacterium isolated from a Maryland marsh pond.</title>
        <authorList>
            <person name="Blackburn M.B."/>
            <person name="Gundersen-Rindal D.E."/>
        </authorList>
    </citation>
    <scope>NUCLEOTIDE SEQUENCE [LARGE SCALE GENOMIC DNA]</scope>
    <source>
        <strain evidence="8">IIBBL 257-1</strain>
    </source>
</reference>
<protein>
    <submittedName>
        <fullName evidence="7">TetR/AcrR family transcriptional regulator</fullName>
    </submittedName>
</protein>
<dbReference type="EMBL" id="CP043473">
    <property type="protein sequence ID" value="QEL56150.1"/>
    <property type="molecule type" value="Genomic_DNA"/>
</dbReference>
<feature type="DNA-binding region" description="H-T-H motif" evidence="5">
    <location>
        <begin position="87"/>
        <end position="106"/>
    </location>
</feature>
<dbReference type="KEGG" id="chrm:FYK34_11550"/>
<name>A0A5C1DHA1_9NEIS</name>
<keyword evidence="8" id="KW-1185">Reference proteome</keyword>
<dbReference type="PRINTS" id="PR00455">
    <property type="entry name" value="HTHTETR"/>
</dbReference>
<dbReference type="InterPro" id="IPR023772">
    <property type="entry name" value="DNA-bd_HTH_TetR-type_CS"/>
</dbReference>
<dbReference type="SUPFAM" id="SSF46689">
    <property type="entry name" value="Homeodomain-like"/>
    <property type="match status" value="1"/>
</dbReference>
<dbReference type="PANTHER" id="PTHR30055:SF234">
    <property type="entry name" value="HTH-TYPE TRANSCRIPTIONAL REGULATOR BETI"/>
    <property type="match status" value="1"/>
</dbReference>
<dbReference type="Gene3D" id="1.10.357.10">
    <property type="entry name" value="Tetracycline Repressor, domain 2"/>
    <property type="match status" value="1"/>
</dbReference>
<dbReference type="PANTHER" id="PTHR30055">
    <property type="entry name" value="HTH-TYPE TRANSCRIPTIONAL REGULATOR RUTR"/>
    <property type="match status" value="1"/>
</dbReference>
<gene>
    <name evidence="7" type="ORF">FYK34_11550</name>
</gene>
<dbReference type="Proteomes" id="UP000322079">
    <property type="component" value="Chromosome"/>
</dbReference>